<comment type="similarity">
    <text evidence="8">Belongs to the MobA family.</text>
</comment>
<evidence type="ECO:0000256" key="1">
    <source>
        <dbReference type="ARBA" id="ARBA00022490"/>
    </source>
</evidence>
<name>A0ABW5ZHR1_9BACL</name>
<evidence type="ECO:0000256" key="8">
    <source>
        <dbReference type="HAMAP-Rule" id="MF_00316"/>
    </source>
</evidence>
<dbReference type="GO" id="GO:0016779">
    <property type="term" value="F:nucleotidyltransferase activity"/>
    <property type="evidence" value="ECO:0007669"/>
    <property type="project" value="UniProtKB-KW"/>
</dbReference>
<feature type="domain" description="MobA-like NTP transferase" evidence="9">
    <location>
        <begin position="3"/>
        <end position="148"/>
    </location>
</feature>
<keyword evidence="10" id="KW-0548">Nucleotidyltransferase</keyword>
<keyword evidence="7 8" id="KW-0501">Molybdenum cofactor biosynthesis</keyword>
<organism evidence="10 11">
    <name type="scientific">Jeotgalibacillus terrae</name>
    <dbReference type="NCBI Taxonomy" id="587735"/>
    <lineage>
        <taxon>Bacteria</taxon>
        <taxon>Bacillati</taxon>
        <taxon>Bacillota</taxon>
        <taxon>Bacilli</taxon>
        <taxon>Bacillales</taxon>
        <taxon>Caryophanaceae</taxon>
        <taxon>Jeotgalibacillus</taxon>
    </lineage>
</organism>
<comment type="caution">
    <text evidence="8">Lacks conserved residue(s) required for the propagation of feature annotation.</text>
</comment>
<evidence type="ECO:0000256" key="3">
    <source>
        <dbReference type="ARBA" id="ARBA00022723"/>
    </source>
</evidence>
<dbReference type="InterPro" id="IPR013482">
    <property type="entry name" value="Molybde_CF_guanTrfase"/>
</dbReference>
<dbReference type="PANTHER" id="PTHR19136:SF81">
    <property type="entry name" value="MOLYBDENUM COFACTOR GUANYLYLTRANSFERASE"/>
    <property type="match status" value="1"/>
</dbReference>
<dbReference type="CDD" id="cd02503">
    <property type="entry name" value="MobA"/>
    <property type="match status" value="1"/>
</dbReference>
<dbReference type="EC" id="2.7.7.77" evidence="8"/>
<comment type="function">
    <text evidence="8">Transfers a GMP moiety from GTP to Mo-molybdopterin (Mo-MPT) cofactor (Moco or molybdenum cofactor) to form Mo-molybdopterin guanine dinucleotide (Mo-MGD) cofactor.</text>
</comment>
<feature type="binding site" evidence="8">
    <location>
        <position position="96"/>
    </location>
    <ligand>
        <name>Mg(2+)</name>
        <dbReference type="ChEBI" id="CHEBI:18420"/>
    </ligand>
</feature>
<feature type="binding site" evidence="8">
    <location>
        <position position="18"/>
    </location>
    <ligand>
        <name>GTP</name>
        <dbReference type="ChEBI" id="CHEBI:37565"/>
    </ligand>
</feature>
<evidence type="ECO:0000259" key="9">
    <source>
        <dbReference type="Pfam" id="PF12804"/>
    </source>
</evidence>
<evidence type="ECO:0000256" key="4">
    <source>
        <dbReference type="ARBA" id="ARBA00022741"/>
    </source>
</evidence>
<keyword evidence="4 8" id="KW-0547">Nucleotide-binding</keyword>
<evidence type="ECO:0000256" key="6">
    <source>
        <dbReference type="ARBA" id="ARBA00023134"/>
    </source>
</evidence>
<keyword evidence="6 8" id="KW-0342">GTP-binding</keyword>
<evidence type="ECO:0000256" key="2">
    <source>
        <dbReference type="ARBA" id="ARBA00022679"/>
    </source>
</evidence>
<keyword evidence="1 8" id="KW-0963">Cytoplasm</keyword>
<dbReference type="Gene3D" id="3.90.550.10">
    <property type="entry name" value="Spore Coat Polysaccharide Biosynthesis Protein SpsA, Chain A"/>
    <property type="match status" value="1"/>
</dbReference>
<dbReference type="RefSeq" id="WP_204729701.1">
    <property type="nucleotide sequence ID" value="NZ_JAFBDK010000009.1"/>
</dbReference>
<keyword evidence="11" id="KW-1185">Reference proteome</keyword>
<dbReference type="SUPFAM" id="SSF53448">
    <property type="entry name" value="Nucleotide-diphospho-sugar transferases"/>
    <property type="match status" value="1"/>
</dbReference>
<evidence type="ECO:0000256" key="7">
    <source>
        <dbReference type="ARBA" id="ARBA00023150"/>
    </source>
</evidence>
<dbReference type="EMBL" id="JBHUPG010000005">
    <property type="protein sequence ID" value="MFD2911027.1"/>
    <property type="molecule type" value="Genomic_DNA"/>
</dbReference>
<comment type="cofactor">
    <cofactor evidence="8">
        <name>Mg(2+)</name>
        <dbReference type="ChEBI" id="CHEBI:18420"/>
    </cofactor>
</comment>
<comment type="caution">
    <text evidence="10">The sequence shown here is derived from an EMBL/GenBank/DDBJ whole genome shotgun (WGS) entry which is preliminary data.</text>
</comment>
<dbReference type="Proteomes" id="UP001597561">
    <property type="component" value="Unassembled WGS sequence"/>
</dbReference>
<feature type="binding site" evidence="8">
    <location>
        <position position="65"/>
    </location>
    <ligand>
        <name>GTP</name>
        <dbReference type="ChEBI" id="CHEBI:37565"/>
    </ligand>
</feature>
<gene>
    <name evidence="8" type="primary">mobA</name>
    <name evidence="10" type="ORF">ACFS5P_04015</name>
</gene>
<evidence type="ECO:0000313" key="10">
    <source>
        <dbReference type="EMBL" id="MFD2911027.1"/>
    </source>
</evidence>
<comment type="subcellular location">
    <subcellularLocation>
        <location evidence="8">Cytoplasm</location>
    </subcellularLocation>
</comment>
<protein>
    <recommendedName>
        <fullName evidence="8">Probable molybdenum cofactor guanylyltransferase</fullName>
        <shortName evidence="8">MoCo guanylyltransferase</shortName>
        <ecNumber evidence="8">2.7.7.77</ecNumber>
    </recommendedName>
    <alternativeName>
        <fullName evidence="8">GTP:molybdopterin guanylyltransferase</fullName>
    </alternativeName>
    <alternativeName>
        <fullName evidence="8">Mo-MPT guanylyltransferase</fullName>
    </alternativeName>
    <alternativeName>
        <fullName evidence="8">Molybdopterin guanylyltransferase</fullName>
    </alternativeName>
    <alternativeName>
        <fullName evidence="8">Molybdopterin-guanine dinucleotide synthase</fullName>
        <shortName evidence="8">MGD synthase</shortName>
    </alternativeName>
</protein>
<dbReference type="Pfam" id="PF12804">
    <property type="entry name" value="NTP_transf_3"/>
    <property type="match status" value="1"/>
</dbReference>
<dbReference type="PANTHER" id="PTHR19136">
    <property type="entry name" value="MOLYBDENUM COFACTOR GUANYLYLTRANSFERASE"/>
    <property type="match status" value="1"/>
</dbReference>
<evidence type="ECO:0000313" key="11">
    <source>
        <dbReference type="Proteomes" id="UP001597561"/>
    </source>
</evidence>
<feature type="binding site" evidence="8">
    <location>
        <position position="96"/>
    </location>
    <ligand>
        <name>GTP</name>
        <dbReference type="ChEBI" id="CHEBI:37565"/>
    </ligand>
</feature>
<dbReference type="HAMAP" id="MF_00316">
    <property type="entry name" value="MobA"/>
    <property type="match status" value="1"/>
</dbReference>
<dbReference type="InterPro" id="IPR025877">
    <property type="entry name" value="MobA-like_NTP_Trfase"/>
</dbReference>
<comment type="domain">
    <text evidence="8">The N-terminal domain determines nucleotide recognition and specific binding, while the C-terminal domain determines the specific binding to the target protein.</text>
</comment>
<keyword evidence="2 8" id="KW-0808">Transferase</keyword>
<comment type="catalytic activity">
    <reaction evidence="8">
        <text>Mo-molybdopterin + GTP + H(+) = Mo-molybdopterin guanine dinucleotide + diphosphate</text>
        <dbReference type="Rhea" id="RHEA:34243"/>
        <dbReference type="ChEBI" id="CHEBI:15378"/>
        <dbReference type="ChEBI" id="CHEBI:33019"/>
        <dbReference type="ChEBI" id="CHEBI:37565"/>
        <dbReference type="ChEBI" id="CHEBI:71302"/>
        <dbReference type="ChEBI" id="CHEBI:71310"/>
        <dbReference type="EC" id="2.7.7.77"/>
    </reaction>
</comment>
<keyword evidence="3 8" id="KW-0479">Metal-binding</keyword>
<sequence length="203" mass="22599">MIGAVMAGGESRRFGHPKAFADWAGKPFYERAVDALTPICDEVVLSVRKDQLEDFSEFKGKLITDLAPYESCGPLGGLYALMTQTDGDAVMTLPCDMPLFTARDAEKLKAFFEKSNLQALIPSVNGRLQPLSAIYSTSCLPVMTEQLEGGNFRMKSFFDQVKWQEIPHTELGITEEAFSNINDQQTYEHLKSTAQRRKTDGTD</sequence>
<accession>A0ABW5ZHR1</accession>
<reference evidence="11" key="1">
    <citation type="journal article" date="2019" name="Int. J. Syst. Evol. Microbiol.">
        <title>The Global Catalogue of Microorganisms (GCM) 10K type strain sequencing project: providing services to taxonomists for standard genome sequencing and annotation.</title>
        <authorList>
            <consortium name="The Broad Institute Genomics Platform"/>
            <consortium name="The Broad Institute Genome Sequencing Center for Infectious Disease"/>
            <person name="Wu L."/>
            <person name="Ma J."/>
        </authorList>
    </citation>
    <scope>NUCLEOTIDE SEQUENCE [LARGE SCALE GENOMIC DNA]</scope>
    <source>
        <strain evidence="11">KCTC 13528</strain>
    </source>
</reference>
<dbReference type="InterPro" id="IPR029044">
    <property type="entry name" value="Nucleotide-diphossugar_trans"/>
</dbReference>
<keyword evidence="5 8" id="KW-0460">Magnesium</keyword>
<proteinExistence type="inferred from homology"/>
<evidence type="ECO:0000256" key="5">
    <source>
        <dbReference type="ARBA" id="ARBA00022842"/>
    </source>
</evidence>